<proteinExistence type="predicted"/>
<dbReference type="HOGENOM" id="CLU_2401265_0_0_1"/>
<reference evidence="2" key="1">
    <citation type="submission" date="2014-02" db="EMBL/GenBank/DDBJ databases">
        <title>The Genome Sequence of Trichophyton rubrum (morphotype fischeri) CBS 288.86.</title>
        <authorList>
            <consortium name="The Broad Institute Genomics Platform"/>
            <person name="Cuomo C.A."/>
            <person name="White T.C."/>
            <person name="Graser Y."/>
            <person name="Martinez-Rossi N."/>
            <person name="Heitman J."/>
            <person name="Young S.K."/>
            <person name="Zeng Q."/>
            <person name="Gargeya S."/>
            <person name="Abouelleil A."/>
            <person name="Alvarado L."/>
            <person name="Chapman S.B."/>
            <person name="Gainer-Dewar J."/>
            <person name="Goldberg J."/>
            <person name="Griggs A."/>
            <person name="Gujja S."/>
            <person name="Hansen M."/>
            <person name="Howarth C."/>
            <person name="Imamovic A."/>
            <person name="Larimer J."/>
            <person name="Martinez D."/>
            <person name="Murphy C."/>
            <person name="Pearson M.D."/>
            <person name="Persinoti G."/>
            <person name="Poon T."/>
            <person name="Priest M."/>
            <person name="Roberts A.D."/>
            <person name="Saif S."/>
            <person name="Shea T.D."/>
            <person name="Sykes S.N."/>
            <person name="Wortman J."/>
            <person name="Nusbaum C."/>
            <person name="Birren B."/>
        </authorList>
    </citation>
    <scope>NUCLEOTIDE SEQUENCE [LARGE SCALE GENOMIC DNA]</scope>
    <source>
        <strain evidence="2">CBS 288.86</strain>
    </source>
</reference>
<feature type="compositionally biased region" description="Basic and acidic residues" evidence="1">
    <location>
        <begin position="1"/>
        <end position="17"/>
    </location>
</feature>
<feature type="region of interest" description="Disordered" evidence="1">
    <location>
        <begin position="1"/>
        <end position="33"/>
    </location>
</feature>
<dbReference type="EMBL" id="KK207727">
    <property type="protein sequence ID" value="EZF56092.1"/>
    <property type="molecule type" value="Genomic_DNA"/>
</dbReference>
<evidence type="ECO:0000256" key="1">
    <source>
        <dbReference type="SAM" id="MobiDB-lite"/>
    </source>
</evidence>
<dbReference type="AlphaFoldDB" id="A0A022WCN0"/>
<organism evidence="2">
    <name type="scientific">Trichophyton rubrum CBS 288.86</name>
    <dbReference type="NCBI Taxonomy" id="1215330"/>
    <lineage>
        <taxon>Eukaryota</taxon>
        <taxon>Fungi</taxon>
        <taxon>Dikarya</taxon>
        <taxon>Ascomycota</taxon>
        <taxon>Pezizomycotina</taxon>
        <taxon>Eurotiomycetes</taxon>
        <taxon>Eurotiomycetidae</taxon>
        <taxon>Onygenales</taxon>
        <taxon>Arthrodermataceae</taxon>
        <taxon>Trichophyton</taxon>
    </lineage>
</organism>
<name>A0A022WCN0_TRIRU</name>
<sequence>MEMVRGEGGRSESDDGAQRQGGRSTLVQAGTRSKGARMVGFIKVMYLSTPGVDVADSCQWLLLGSGTRDQPNGPARGAKILRLFCTNTLNKYS</sequence>
<protein>
    <submittedName>
        <fullName evidence="2">Uncharacterized protein</fullName>
    </submittedName>
</protein>
<feature type="compositionally biased region" description="Polar residues" evidence="1">
    <location>
        <begin position="21"/>
        <end position="31"/>
    </location>
</feature>
<evidence type="ECO:0000313" key="2">
    <source>
        <dbReference type="EMBL" id="EZF56092.1"/>
    </source>
</evidence>
<gene>
    <name evidence="2" type="ORF">H103_01344</name>
</gene>
<accession>A0A022WCN0</accession>
<dbReference type="Proteomes" id="UP000023758">
    <property type="component" value="Unassembled WGS sequence"/>
</dbReference>